<dbReference type="Pfam" id="PF02518">
    <property type="entry name" value="HATPase_c"/>
    <property type="match status" value="1"/>
</dbReference>
<keyword evidence="5 7" id="KW-0067">ATP-binding</keyword>
<dbReference type="PRINTS" id="PR00344">
    <property type="entry name" value="BCTRLSENSOR"/>
</dbReference>
<dbReference type="Gene3D" id="3.30.565.10">
    <property type="entry name" value="Histidine kinase-like ATPase, C-terminal domain"/>
    <property type="match status" value="1"/>
</dbReference>
<dbReference type="EMBL" id="JANBQB010000192">
    <property type="protein sequence ID" value="KAJ1979953.1"/>
    <property type="molecule type" value="Genomic_DNA"/>
</dbReference>
<keyword evidence="11" id="KW-1185">Reference proteome</keyword>
<dbReference type="Gene3D" id="1.20.140.20">
    <property type="entry name" value="Alpha-ketoacid/pyruvate dehydrogenase kinase, N-terminal domain"/>
    <property type="match status" value="1"/>
</dbReference>
<name>A0A9W8B7N7_9FUNG</name>
<comment type="caution">
    <text evidence="10">The sequence shown here is derived from an EMBL/GenBank/DDBJ whole genome shotgun (WGS) entry which is preliminary data.</text>
</comment>
<dbReference type="SMART" id="SM00387">
    <property type="entry name" value="HATPase_c"/>
    <property type="match status" value="1"/>
</dbReference>
<dbReference type="InterPro" id="IPR018955">
    <property type="entry name" value="BCDHK/PDK_N"/>
</dbReference>
<evidence type="ECO:0000313" key="11">
    <source>
        <dbReference type="Proteomes" id="UP001151582"/>
    </source>
</evidence>
<evidence type="ECO:0000256" key="6">
    <source>
        <dbReference type="ARBA" id="ARBA00023128"/>
    </source>
</evidence>
<dbReference type="GO" id="GO:0005524">
    <property type="term" value="F:ATP binding"/>
    <property type="evidence" value="ECO:0007669"/>
    <property type="project" value="UniProtKB-UniRule"/>
</dbReference>
<dbReference type="InterPro" id="IPR003594">
    <property type="entry name" value="HATPase_dom"/>
</dbReference>
<dbReference type="SUPFAM" id="SSF69012">
    <property type="entry name" value="alpha-ketoacid dehydrogenase kinase, N-terminal domain"/>
    <property type="match status" value="1"/>
</dbReference>
<dbReference type="AlphaFoldDB" id="A0A9W8B7N7"/>
<evidence type="ECO:0000259" key="9">
    <source>
        <dbReference type="SMART" id="SM00387"/>
    </source>
</evidence>
<dbReference type="Pfam" id="PF10436">
    <property type="entry name" value="BCDHK_Adom3"/>
    <property type="match status" value="1"/>
</dbReference>
<feature type="domain" description="Histidine kinase/HSP90-like ATPase" evidence="9">
    <location>
        <begin position="285"/>
        <end position="445"/>
    </location>
</feature>
<keyword evidence="2 7" id="KW-0808">Transferase</keyword>
<dbReference type="InterPro" id="IPR036784">
    <property type="entry name" value="AK/P_DHK_N_sf"/>
</dbReference>
<sequence length="516" mass="57970">MLTVRRPFFLAAPHGPLGFVAPRRWKHPQFYQNRVLDGYLVKPTKQITLRQLVVFGRHVTADRLFLSANYVRQELPVRLARRIRDFQNLPFIVGTNPYLQHVYDLYWEAFEYFRRLPKVDTLERNHQFAQALKAKLDEHLVIIPKLALGINECSDLMAPKTMDRFMNAMLRSRISRRVLAEQHIALTNHYELVNGLTDQLATADEVDDDVHLNPAPYGFNYDSEQLNTLSSQSSAAVGIVHTACSARDIAERCSARCREVFRQVYHTRITPPVAVDGALGAQFTYIPDHIEYILYEVLKNAMRAVMDATTPSSSSTMATQSLALDQPDADNGSSNPYPPITVTICEGSSTLVFRISDQGGGIPSDIVDTIWDYGPNRKSQISNFHQMPQLAGKIDDPIGHLSPLTHFGMGLPMSRVYVNYWGGKIQVHTMEGFGTDVYVHLPKLGNQREHIEVTENEAARKESVAAEAADEEPLITEISASPVDFQHPLYIQDPFTSPETVTAATATTRQSQRGHG</sequence>
<dbReference type="EC" id="2.7.11.-" evidence="7"/>
<evidence type="ECO:0000256" key="7">
    <source>
        <dbReference type="RuleBase" id="RU366032"/>
    </source>
</evidence>
<dbReference type="Proteomes" id="UP001151582">
    <property type="component" value="Unassembled WGS sequence"/>
</dbReference>
<gene>
    <name evidence="10" type="primary">PKP2</name>
    <name evidence="10" type="ORF">H4R34_002631</name>
</gene>
<reference evidence="10" key="1">
    <citation type="submission" date="2022-07" db="EMBL/GenBank/DDBJ databases">
        <title>Phylogenomic reconstructions and comparative analyses of Kickxellomycotina fungi.</title>
        <authorList>
            <person name="Reynolds N.K."/>
            <person name="Stajich J.E."/>
            <person name="Barry K."/>
            <person name="Grigoriev I.V."/>
            <person name="Crous P."/>
            <person name="Smith M.E."/>
        </authorList>
    </citation>
    <scope>NUCLEOTIDE SEQUENCE</scope>
    <source>
        <strain evidence="10">RSA 567</strain>
    </source>
</reference>
<dbReference type="SUPFAM" id="SSF55874">
    <property type="entry name" value="ATPase domain of HSP90 chaperone/DNA topoisomerase II/histidine kinase"/>
    <property type="match status" value="1"/>
</dbReference>
<dbReference type="InterPro" id="IPR036890">
    <property type="entry name" value="HATPase_C_sf"/>
</dbReference>
<accession>A0A9W8B7N7</accession>
<dbReference type="PANTHER" id="PTHR11947">
    <property type="entry name" value="PYRUVATE DEHYDROGENASE KINASE"/>
    <property type="match status" value="1"/>
</dbReference>
<evidence type="ECO:0000256" key="4">
    <source>
        <dbReference type="ARBA" id="ARBA00022777"/>
    </source>
</evidence>
<feature type="region of interest" description="Disordered" evidence="8">
    <location>
        <begin position="496"/>
        <end position="516"/>
    </location>
</feature>
<keyword evidence="3 7" id="KW-0547">Nucleotide-binding</keyword>
<evidence type="ECO:0000256" key="8">
    <source>
        <dbReference type="SAM" id="MobiDB-lite"/>
    </source>
</evidence>
<evidence type="ECO:0000256" key="3">
    <source>
        <dbReference type="ARBA" id="ARBA00022741"/>
    </source>
</evidence>
<dbReference type="OrthoDB" id="407390at2759"/>
<dbReference type="GO" id="GO:0004740">
    <property type="term" value="F:pyruvate dehydrogenase (acetyl-transferring) kinase activity"/>
    <property type="evidence" value="ECO:0007669"/>
    <property type="project" value="TreeGrafter"/>
</dbReference>
<comment type="subcellular location">
    <subcellularLocation>
        <location evidence="7">Mitochondrion matrix</location>
    </subcellularLocation>
</comment>
<keyword evidence="6 7" id="KW-0496">Mitochondrion</keyword>
<protein>
    <recommendedName>
        <fullName evidence="7">Protein-serine/threonine kinase</fullName>
        <ecNumber evidence="7">2.7.11.-</ecNumber>
    </recommendedName>
</protein>
<evidence type="ECO:0000256" key="2">
    <source>
        <dbReference type="ARBA" id="ARBA00022679"/>
    </source>
</evidence>
<dbReference type="GO" id="GO:0005759">
    <property type="term" value="C:mitochondrial matrix"/>
    <property type="evidence" value="ECO:0007669"/>
    <property type="project" value="UniProtKB-SubCell"/>
</dbReference>
<dbReference type="PANTHER" id="PTHR11947:SF25">
    <property type="entry name" value="[PYRUVATE DEHYDROGENASE (ACETYL-TRANSFERRING)] KINASE 2, MITOCHONDRIAL"/>
    <property type="match status" value="1"/>
</dbReference>
<proteinExistence type="inferred from homology"/>
<comment type="similarity">
    <text evidence="1 7">Belongs to the PDK/BCKDK protein kinase family.</text>
</comment>
<dbReference type="InterPro" id="IPR004358">
    <property type="entry name" value="Sig_transdc_His_kin-like_C"/>
</dbReference>
<keyword evidence="4 7" id="KW-0418">Kinase</keyword>
<dbReference type="GO" id="GO:0010906">
    <property type="term" value="P:regulation of glucose metabolic process"/>
    <property type="evidence" value="ECO:0007669"/>
    <property type="project" value="TreeGrafter"/>
</dbReference>
<evidence type="ECO:0000313" key="10">
    <source>
        <dbReference type="EMBL" id="KAJ1979953.1"/>
    </source>
</evidence>
<evidence type="ECO:0000256" key="5">
    <source>
        <dbReference type="ARBA" id="ARBA00022840"/>
    </source>
</evidence>
<organism evidence="10 11">
    <name type="scientific">Dimargaris verticillata</name>
    <dbReference type="NCBI Taxonomy" id="2761393"/>
    <lineage>
        <taxon>Eukaryota</taxon>
        <taxon>Fungi</taxon>
        <taxon>Fungi incertae sedis</taxon>
        <taxon>Zoopagomycota</taxon>
        <taxon>Kickxellomycotina</taxon>
        <taxon>Dimargaritomycetes</taxon>
        <taxon>Dimargaritales</taxon>
        <taxon>Dimargaritaceae</taxon>
        <taxon>Dimargaris</taxon>
    </lineage>
</organism>
<evidence type="ECO:0000256" key="1">
    <source>
        <dbReference type="ARBA" id="ARBA00006155"/>
    </source>
</evidence>
<dbReference type="InterPro" id="IPR039028">
    <property type="entry name" value="BCKD/PDK"/>
</dbReference>